<dbReference type="CDD" id="cd16454">
    <property type="entry name" value="RING-H2_PA-TM-RING"/>
    <property type="match status" value="1"/>
</dbReference>
<dbReference type="Proteomes" id="UP000663852">
    <property type="component" value="Unassembled WGS sequence"/>
</dbReference>
<dbReference type="AlphaFoldDB" id="A0A813SFH8"/>
<dbReference type="PANTHER" id="PTHR45931">
    <property type="entry name" value="SI:CH211-59O9.10"/>
    <property type="match status" value="1"/>
</dbReference>
<dbReference type="EMBL" id="CAJNOJ010000016">
    <property type="protein sequence ID" value="CAF0821663.1"/>
    <property type="molecule type" value="Genomic_DNA"/>
</dbReference>
<dbReference type="GO" id="GO:0005634">
    <property type="term" value="C:nucleus"/>
    <property type="evidence" value="ECO:0007669"/>
    <property type="project" value="TreeGrafter"/>
</dbReference>
<dbReference type="Gene3D" id="3.30.40.10">
    <property type="entry name" value="Zinc/RING finger domain, C3HC4 (zinc finger)"/>
    <property type="match status" value="1"/>
</dbReference>
<evidence type="ECO:0000256" key="3">
    <source>
        <dbReference type="ARBA" id="ARBA00022833"/>
    </source>
</evidence>
<gene>
    <name evidence="8" type="ORF">EDS130_LOCUS5887</name>
    <name evidence="7" type="ORF">XAT740_LOCUS2744</name>
</gene>
<evidence type="ECO:0000259" key="6">
    <source>
        <dbReference type="PROSITE" id="PS50089"/>
    </source>
</evidence>
<accession>A0A813SFH8</accession>
<evidence type="ECO:0000313" key="8">
    <source>
        <dbReference type="EMBL" id="CAF0821663.1"/>
    </source>
</evidence>
<feature type="compositionally biased region" description="Polar residues" evidence="5">
    <location>
        <begin position="22"/>
        <end position="32"/>
    </location>
</feature>
<dbReference type="GO" id="GO:0061630">
    <property type="term" value="F:ubiquitin protein ligase activity"/>
    <property type="evidence" value="ECO:0007669"/>
    <property type="project" value="TreeGrafter"/>
</dbReference>
<dbReference type="PANTHER" id="PTHR45931:SF3">
    <property type="entry name" value="RING ZINC FINGER-CONTAINING PROTEIN"/>
    <property type="match status" value="1"/>
</dbReference>
<dbReference type="OrthoDB" id="8062037at2759"/>
<keyword evidence="2 4" id="KW-0863">Zinc-finger</keyword>
<dbReference type="InterPro" id="IPR001841">
    <property type="entry name" value="Znf_RING"/>
</dbReference>
<dbReference type="SMART" id="SM00184">
    <property type="entry name" value="RING"/>
    <property type="match status" value="1"/>
</dbReference>
<evidence type="ECO:0000313" key="9">
    <source>
        <dbReference type="Proteomes" id="UP000663828"/>
    </source>
</evidence>
<sequence>MSRQYSNHSHHSSSQNHPFQRYRQSTPNNSSYYQHVPYREINSRRLSIPLSRPTTATTVSTSIPHYGLENSSATSFARRPPWSAGNWEDQHRPPYYQDNRTKRQRASLTSNFQSHHRQYDRKRSRHNEHEHYPTQSNQRSTTNPIVTHNRSAQFHHHSPHVSTTTYRQSMPLPSPSPNTHYHQNGMIFESPPYHPAPFYQQTSMSTHIHQRPSPAFVLTNLLHRVIDTHAASYSDNHMHHHPPAASIDLIAYAWISPSHEVVSLPPTFNMQFGDFFDLTIPDETPVVGLTDTELERIPTTIYSTTCADVSSDEKCTICLSEYNPGEKVKHLRCKHNFHSECIDPWLKTSTRCPVCRGEQIN</sequence>
<dbReference type="PROSITE" id="PS50089">
    <property type="entry name" value="ZF_RING_2"/>
    <property type="match status" value="1"/>
</dbReference>
<evidence type="ECO:0000256" key="1">
    <source>
        <dbReference type="ARBA" id="ARBA00022723"/>
    </source>
</evidence>
<feature type="region of interest" description="Disordered" evidence="5">
    <location>
        <begin position="68"/>
        <end position="142"/>
    </location>
</feature>
<feature type="domain" description="RING-type" evidence="6">
    <location>
        <begin position="315"/>
        <end position="356"/>
    </location>
</feature>
<evidence type="ECO:0000256" key="4">
    <source>
        <dbReference type="PROSITE-ProRule" id="PRU00175"/>
    </source>
</evidence>
<dbReference type="InterPro" id="IPR013083">
    <property type="entry name" value="Znf_RING/FYVE/PHD"/>
</dbReference>
<evidence type="ECO:0000313" key="7">
    <source>
        <dbReference type="EMBL" id="CAF0796327.1"/>
    </source>
</evidence>
<evidence type="ECO:0000256" key="5">
    <source>
        <dbReference type="SAM" id="MobiDB-lite"/>
    </source>
</evidence>
<proteinExistence type="predicted"/>
<keyword evidence="9" id="KW-1185">Reference proteome</keyword>
<feature type="compositionally biased region" description="Basic residues" evidence="5">
    <location>
        <begin position="114"/>
        <end position="126"/>
    </location>
</feature>
<protein>
    <recommendedName>
        <fullName evidence="6">RING-type domain-containing protein</fullName>
    </recommendedName>
</protein>
<dbReference type="InterPro" id="IPR051834">
    <property type="entry name" value="RING_finger_E3_ligase"/>
</dbReference>
<keyword evidence="3" id="KW-0862">Zinc</keyword>
<organism evidence="7 9">
    <name type="scientific">Adineta ricciae</name>
    <name type="common">Rotifer</name>
    <dbReference type="NCBI Taxonomy" id="249248"/>
    <lineage>
        <taxon>Eukaryota</taxon>
        <taxon>Metazoa</taxon>
        <taxon>Spiralia</taxon>
        <taxon>Gnathifera</taxon>
        <taxon>Rotifera</taxon>
        <taxon>Eurotatoria</taxon>
        <taxon>Bdelloidea</taxon>
        <taxon>Adinetida</taxon>
        <taxon>Adinetidae</taxon>
        <taxon>Adineta</taxon>
    </lineage>
</organism>
<dbReference type="SUPFAM" id="SSF57850">
    <property type="entry name" value="RING/U-box"/>
    <property type="match status" value="1"/>
</dbReference>
<dbReference type="Pfam" id="PF13639">
    <property type="entry name" value="zf-RING_2"/>
    <property type="match status" value="1"/>
</dbReference>
<reference evidence="7" key="1">
    <citation type="submission" date="2021-02" db="EMBL/GenBank/DDBJ databases">
        <authorList>
            <person name="Nowell W R."/>
        </authorList>
    </citation>
    <scope>NUCLEOTIDE SEQUENCE</scope>
</reference>
<comment type="caution">
    <text evidence="7">The sequence shown here is derived from an EMBL/GenBank/DDBJ whole genome shotgun (WGS) entry which is preliminary data.</text>
</comment>
<feature type="compositionally biased region" description="Polar residues" evidence="5">
    <location>
        <begin position="133"/>
        <end position="142"/>
    </location>
</feature>
<evidence type="ECO:0000256" key="2">
    <source>
        <dbReference type="ARBA" id="ARBA00022771"/>
    </source>
</evidence>
<name>A0A813SFH8_ADIRI</name>
<dbReference type="EMBL" id="CAJNOR010000100">
    <property type="protein sequence ID" value="CAF0796327.1"/>
    <property type="molecule type" value="Genomic_DNA"/>
</dbReference>
<dbReference type="Proteomes" id="UP000663828">
    <property type="component" value="Unassembled WGS sequence"/>
</dbReference>
<keyword evidence="1" id="KW-0479">Metal-binding</keyword>
<dbReference type="GO" id="GO:0008270">
    <property type="term" value="F:zinc ion binding"/>
    <property type="evidence" value="ECO:0007669"/>
    <property type="project" value="UniProtKB-KW"/>
</dbReference>
<dbReference type="GO" id="GO:0006511">
    <property type="term" value="P:ubiquitin-dependent protein catabolic process"/>
    <property type="evidence" value="ECO:0007669"/>
    <property type="project" value="TreeGrafter"/>
</dbReference>
<feature type="region of interest" description="Disordered" evidence="5">
    <location>
        <begin position="1"/>
        <end position="32"/>
    </location>
</feature>